<dbReference type="InterPro" id="IPR000086">
    <property type="entry name" value="NUDIX_hydrolase_dom"/>
</dbReference>
<dbReference type="Pfam" id="PF00293">
    <property type="entry name" value="NUDIX"/>
    <property type="match status" value="1"/>
</dbReference>
<dbReference type="SUPFAM" id="SSF55811">
    <property type="entry name" value="Nudix"/>
    <property type="match status" value="1"/>
</dbReference>
<organism evidence="2 3">
    <name type="scientific">Marinicauda pacifica</name>
    <dbReference type="NCBI Taxonomy" id="1133559"/>
    <lineage>
        <taxon>Bacteria</taxon>
        <taxon>Pseudomonadati</taxon>
        <taxon>Pseudomonadota</taxon>
        <taxon>Alphaproteobacteria</taxon>
        <taxon>Maricaulales</taxon>
        <taxon>Maricaulaceae</taxon>
        <taxon>Marinicauda</taxon>
    </lineage>
</organism>
<keyword evidence="3" id="KW-1185">Reference proteome</keyword>
<protein>
    <submittedName>
        <fullName evidence="2">NUDIX hydrolase</fullName>
    </submittedName>
</protein>
<evidence type="ECO:0000259" key="1">
    <source>
        <dbReference type="PROSITE" id="PS51462"/>
    </source>
</evidence>
<evidence type="ECO:0000313" key="2">
    <source>
        <dbReference type="EMBL" id="TGY94111.1"/>
    </source>
</evidence>
<dbReference type="Proteomes" id="UP000305451">
    <property type="component" value="Unassembled WGS sequence"/>
</dbReference>
<keyword evidence="2" id="KW-0378">Hydrolase</keyword>
<comment type="caution">
    <text evidence="2">The sequence shown here is derived from an EMBL/GenBank/DDBJ whole genome shotgun (WGS) entry which is preliminary data.</text>
</comment>
<dbReference type="InterPro" id="IPR015797">
    <property type="entry name" value="NUDIX_hydrolase-like_dom_sf"/>
</dbReference>
<sequence>MIRQRRGPWGILSERTAYENPWISVTEYDVIQPDGTPGVYGVMSPRNFAIGVLPIFEDGTTLLVGQHRFTLDSHSWELPEGGGPKTDDPLVSAQRELAEETGYRAEHWSLFLEMDLSNSVTDEQAFAFLAWGLSAGETALEASEADLKSRRVSFDEALHLAMTGEIRDAFTVAMLAKADYMRRRESLPAPVLRALT</sequence>
<accession>A0A4S2HE97</accession>
<feature type="domain" description="Nudix hydrolase" evidence="1">
    <location>
        <begin position="45"/>
        <end position="174"/>
    </location>
</feature>
<dbReference type="RefSeq" id="WP_135943306.1">
    <property type="nucleotide sequence ID" value="NZ_BMEI01000001.1"/>
</dbReference>
<reference evidence="2 3" key="1">
    <citation type="journal article" date="2013" name="Int. J. Syst. Evol. Microbiol.">
        <title>Marinicauda pacifica gen. nov., sp. nov., a prosthecate alphaproteobacterium of the family Hyphomonadaceae isolated from deep seawater.</title>
        <authorList>
            <person name="Zhang X.Y."/>
            <person name="Li G.W."/>
            <person name="Wang C.S."/>
            <person name="Zhang Y.J."/>
            <person name="Xu X.W."/>
            <person name="Li H."/>
            <person name="Liu A."/>
            <person name="Liu C."/>
            <person name="Xie B.B."/>
            <person name="Qin Q.L."/>
            <person name="Xu Z."/>
            <person name="Chen X.L."/>
            <person name="Zhou B.C."/>
            <person name="Zhang Y.Z."/>
        </authorList>
    </citation>
    <scope>NUCLEOTIDE SEQUENCE [LARGE SCALE GENOMIC DNA]</scope>
    <source>
        <strain evidence="2 3">P-1 km-3</strain>
    </source>
</reference>
<dbReference type="PROSITE" id="PS51462">
    <property type="entry name" value="NUDIX"/>
    <property type="match status" value="1"/>
</dbReference>
<dbReference type="EMBL" id="SRXV01000001">
    <property type="protein sequence ID" value="TGY94111.1"/>
    <property type="molecule type" value="Genomic_DNA"/>
</dbReference>
<name>A0A4S2HE97_9PROT</name>
<dbReference type="AlphaFoldDB" id="A0A4S2HE97"/>
<gene>
    <name evidence="2" type="ORF">E5162_02175</name>
</gene>
<dbReference type="OrthoDB" id="177518at2"/>
<proteinExistence type="predicted"/>
<dbReference type="GO" id="GO:0016787">
    <property type="term" value="F:hydrolase activity"/>
    <property type="evidence" value="ECO:0007669"/>
    <property type="project" value="UniProtKB-KW"/>
</dbReference>
<evidence type="ECO:0000313" key="3">
    <source>
        <dbReference type="Proteomes" id="UP000305451"/>
    </source>
</evidence>
<dbReference type="CDD" id="cd24161">
    <property type="entry name" value="NUDIX_ADPRase_Ndx2"/>
    <property type="match status" value="1"/>
</dbReference>
<dbReference type="Gene3D" id="3.90.79.10">
    <property type="entry name" value="Nucleoside Triphosphate Pyrophosphohydrolase"/>
    <property type="match status" value="1"/>
</dbReference>